<evidence type="ECO:0000256" key="1">
    <source>
        <dbReference type="SAM" id="MobiDB-lite"/>
    </source>
</evidence>
<organism evidence="2 3">
    <name type="scientific">Azohydromonas caseinilytica</name>
    <dbReference type="NCBI Taxonomy" id="2728836"/>
    <lineage>
        <taxon>Bacteria</taxon>
        <taxon>Pseudomonadati</taxon>
        <taxon>Pseudomonadota</taxon>
        <taxon>Betaproteobacteria</taxon>
        <taxon>Burkholderiales</taxon>
        <taxon>Sphaerotilaceae</taxon>
        <taxon>Azohydromonas</taxon>
    </lineage>
</organism>
<protein>
    <recommendedName>
        <fullName evidence="4">Zinc-ribbon domain-containing protein</fullName>
    </recommendedName>
</protein>
<name>A0A848F1Q7_9BURK</name>
<reference evidence="2 3" key="1">
    <citation type="submission" date="2020-04" db="EMBL/GenBank/DDBJ databases">
        <title>Azohydromonas sp. isolated from soil.</title>
        <authorList>
            <person name="Dahal R.H."/>
        </authorList>
    </citation>
    <scope>NUCLEOTIDE SEQUENCE [LARGE SCALE GENOMIC DNA]</scope>
    <source>
        <strain evidence="2 3">G-1-1-14</strain>
    </source>
</reference>
<dbReference type="RefSeq" id="WP_169158931.1">
    <property type="nucleotide sequence ID" value="NZ_JABBFW010000002.1"/>
</dbReference>
<feature type="compositionally biased region" description="Low complexity" evidence="1">
    <location>
        <begin position="132"/>
        <end position="143"/>
    </location>
</feature>
<feature type="region of interest" description="Disordered" evidence="1">
    <location>
        <begin position="81"/>
        <end position="143"/>
    </location>
</feature>
<evidence type="ECO:0000313" key="2">
    <source>
        <dbReference type="EMBL" id="NML14007.1"/>
    </source>
</evidence>
<gene>
    <name evidence="2" type="ORF">HHL10_03300</name>
</gene>
<comment type="caution">
    <text evidence="2">The sequence shown here is derived from an EMBL/GenBank/DDBJ whole genome shotgun (WGS) entry which is preliminary data.</text>
</comment>
<feature type="compositionally biased region" description="Low complexity" evidence="1">
    <location>
        <begin position="88"/>
        <end position="116"/>
    </location>
</feature>
<keyword evidence="3" id="KW-1185">Reference proteome</keyword>
<dbReference type="EMBL" id="JABBFW010000002">
    <property type="protein sequence ID" value="NML14007.1"/>
    <property type="molecule type" value="Genomic_DNA"/>
</dbReference>
<proteinExistence type="predicted"/>
<evidence type="ECO:0008006" key="4">
    <source>
        <dbReference type="Google" id="ProtNLM"/>
    </source>
</evidence>
<sequence>MPTAPSASWVAECAACHHSNPARAHFCSVCGAPLHSPAAAAAAATAAAKASSAAPSAEAAPGEQPEPKGFMLHFNDDNTLAIAPRYTSPDPGDAESAPAAASMEHPAAAAVPASGHADFHFSLPGPQHRQEPPAALPLAGRAGRPSTTVVGAMLALTALVATGSYLLGRSTAPVAQATAPMTVQPTAATAAALNTAPAPVTQQLATAPAAPALPATATLPPTATGQGQVQQAVAPMAPALPSRQVAEASVTRAAPATPAAPVALPAARAPAATPCNATVAALGLCEP</sequence>
<dbReference type="AlphaFoldDB" id="A0A848F1Q7"/>
<accession>A0A848F1Q7</accession>
<dbReference type="Proteomes" id="UP000574067">
    <property type="component" value="Unassembled WGS sequence"/>
</dbReference>
<evidence type="ECO:0000313" key="3">
    <source>
        <dbReference type="Proteomes" id="UP000574067"/>
    </source>
</evidence>